<evidence type="ECO:0000313" key="1">
    <source>
        <dbReference type="EMBL" id="EGL42006.1"/>
    </source>
</evidence>
<proteinExistence type="predicted"/>
<dbReference type="EMBL" id="AFIJ01000007">
    <property type="protein sequence ID" value="EGL42006.1"/>
    <property type="molecule type" value="Genomic_DNA"/>
</dbReference>
<comment type="caution">
    <text evidence="1">The sequence shown here is derived from an EMBL/GenBank/DDBJ whole genome shotgun (WGS) entry which is preliminary data.</text>
</comment>
<sequence>MARIYKKTIYKLWGSGRETGETNKRINFTHYKIVRQDAGRRKIRSIGYD</sequence>
<reference evidence="1 2" key="1">
    <citation type="submission" date="2011-04" db="EMBL/GenBank/DDBJ databases">
        <authorList>
            <person name="Harkins D.M."/>
            <person name="Madupu R."/>
            <person name="Durkin A.S."/>
            <person name="Torralba M."/>
            <person name="Methe B."/>
            <person name="Sutton G.G."/>
            <person name="Nelson K.E."/>
        </authorList>
    </citation>
    <scope>NUCLEOTIDE SEQUENCE [LARGE SCALE GENOMIC DNA]</scope>
    <source>
        <strain evidence="1 2">UPII 199-6</strain>
    </source>
</reference>
<dbReference type="Proteomes" id="UP000004018">
    <property type="component" value="Unassembled WGS sequence"/>
</dbReference>
<keyword evidence="2" id="KW-1185">Reference proteome</keyword>
<evidence type="ECO:0000313" key="2">
    <source>
        <dbReference type="Proteomes" id="UP000004018"/>
    </source>
</evidence>
<protein>
    <submittedName>
        <fullName evidence="1">Uncharacterized protein</fullName>
    </submittedName>
</protein>
<organism evidence="1 2">
    <name type="scientific">Megasphaera lornae</name>
    <dbReference type="NCBI Taxonomy" id="1000568"/>
    <lineage>
        <taxon>Bacteria</taxon>
        <taxon>Bacillati</taxon>
        <taxon>Bacillota</taxon>
        <taxon>Negativicutes</taxon>
        <taxon>Veillonellales</taxon>
        <taxon>Veillonellaceae</taxon>
        <taxon>Megasphaera</taxon>
    </lineage>
</organism>
<accession>A0ABN0D266</accession>
<gene>
    <name evidence="1" type="ORF">HMPREF1039_0244</name>
</gene>
<name>A0ABN0D266_9FIRM</name>